<dbReference type="HOGENOM" id="CLU_2639364_0_0_1"/>
<protein>
    <submittedName>
        <fullName evidence="1">Uncharacterized protein</fullName>
    </submittedName>
</protein>
<dbReference type="AlphaFoldDB" id="U9THP9"/>
<evidence type="ECO:0000313" key="1">
    <source>
        <dbReference type="EMBL" id="ESA02866.1"/>
    </source>
</evidence>
<accession>U9THP9</accession>
<gene>
    <name evidence="1" type="ORF">GLOINDRAFT_649</name>
</gene>
<organism evidence="1">
    <name type="scientific">Rhizophagus irregularis (strain DAOM 181602 / DAOM 197198 / MUCL 43194)</name>
    <name type="common">Arbuscular mycorrhizal fungus</name>
    <name type="synonym">Glomus intraradices</name>
    <dbReference type="NCBI Taxonomy" id="747089"/>
    <lineage>
        <taxon>Eukaryota</taxon>
        <taxon>Fungi</taxon>
        <taxon>Fungi incertae sedis</taxon>
        <taxon>Mucoromycota</taxon>
        <taxon>Glomeromycotina</taxon>
        <taxon>Glomeromycetes</taxon>
        <taxon>Glomerales</taxon>
        <taxon>Glomeraceae</taxon>
        <taxon>Rhizophagus</taxon>
    </lineage>
</organism>
<dbReference type="EMBL" id="KI295413">
    <property type="protein sequence ID" value="ESA02866.1"/>
    <property type="molecule type" value="Genomic_DNA"/>
</dbReference>
<proteinExistence type="predicted"/>
<sequence>MTYAVLIQEGILLKKFSPRTHFWIKFRRIYRNSNFNQSMVSRLYNGVDVPKTLTAVRNWISKESEKMKKTREFRLEL</sequence>
<reference evidence="1" key="1">
    <citation type="submission" date="2013-07" db="EMBL/GenBank/DDBJ databases">
        <title>The genome of an arbuscular mycorrhizal fungus provides insights into the evolution of the oldest plant symbiosis.</title>
        <authorList>
            <consortium name="DOE Joint Genome Institute"/>
            <person name="Tisserant E."/>
            <person name="Malbreil M."/>
            <person name="Kuo A."/>
            <person name="Kohler A."/>
            <person name="Symeonidi A."/>
            <person name="Balestrini R."/>
            <person name="Charron P."/>
            <person name="Duensing N."/>
            <person name="Frei-dit-Frey N."/>
            <person name="Gianinazzi-Pearson V."/>
            <person name="Gilbert B."/>
            <person name="Handa Y."/>
            <person name="Hijri M."/>
            <person name="Kaul R."/>
            <person name="Kawaguchi M."/>
            <person name="Krajinski F."/>
            <person name="Lammers P."/>
            <person name="Lapierre D."/>
            <person name="Masclaux F.G."/>
            <person name="Murat C."/>
            <person name="Morin E."/>
            <person name="Ndikumana S."/>
            <person name="Pagni M."/>
            <person name="Petitpierre D."/>
            <person name="Requena N."/>
            <person name="Rosikiewicz P."/>
            <person name="Riley R."/>
            <person name="Saito K."/>
            <person name="San Clemente H."/>
            <person name="Shapiro H."/>
            <person name="van Tuinen D."/>
            <person name="Becard G."/>
            <person name="Bonfante P."/>
            <person name="Paszkowski U."/>
            <person name="Shachar-Hill Y."/>
            <person name="Young J.P."/>
            <person name="Sanders I.R."/>
            <person name="Henrissat B."/>
            <person name="Rensing S.A."/>
            <person name="Grigoriev I.V."/>
            <person name="Corradi N."/>
            <person name="Roux C."/>
            <person name="Martin F."/>
        </authorList>
    </citation>
    <scope>NUCLEOTIDE SEQUENCE</scope>
    <source>
        <strain evidence="1">DAOM 197198</strain>
    </source>
</reference>
<name>U9THP9_RHIID</name>